<dbReference type="InterPro" id="IPR023827">
    <property type="entry name" value="Peptidase_S8_Asp-AS"/>
</dbReference>
<dbReference type="InterPro" id="IPR046450">
    <property type="entry name" value="PA_dom_sf"/>
</dbReference>
<dbReference type="PRINTS" id="PR00723">
    <property type="entry name" value="SUBTILISIN"/>
</dbReference>
<dbReference type="InterPro" id="IPR022398">
    <property type="entry name" value="Peptidase_S8_His-AS"/>
</dbReference>
<evidence type="ECO:0000259" key="14">
    <source>
        <dbReference type="Pfam" id="PF02225"/>
    </source>
</evidence>
<dbReference type="GO" id="GO:0004252">
    <property type="term" value="F:serine-type endopeptidase activity"/>
    <property type="evidence" value="ECO:0007669"/>
    <property type="project" value="UniProtKB-UniRule"/>
</dbReference>
<evidence type="ECO:0000256" key="10">
    <source>
        <dbReference type="RuleBase" id="RU003355"/>
    </source>
</evidence>
<keyword evidence="5 12" id="KW-0732">Signal</keyword>
<dbReference type="InterPro" id="IPR015500">
    <property type="entry name" value="Peptidase_S8_subtilisin-rel"/>
</dbReference>
<keyword evidence="3" id="KW-0964">Secreted</keyword>
<dbReference type="Gene3D" id="3.40.50.200">
    <property type="entry name" value="Peptidase S8/S53 domain"/>
    <property type="match status" value="2"/>
</dbReference>
<dbReference type="Gene3D" id="2.60.40.10">
    <property type="entry name" value="Immunoglobulins"/>
    <property type="match status" value="1"/>
</dbReference>
<feature type="compositionally biased region" description="Basic and acidic residues" evidence="11">
    <location>
        <begin position="31"/>
        <end position="40"/>
    </location>
</feature>
<evidence type="ECO:0000259" key="15">
    <source>
        <dbReference type="Pfam" id="PF06280"/>
    </source>
</evidence>
<dbReference type="Pfam" id="PF00082">
    <property type="entry name" value="Peptidase_S8"/>
    <property type="match status" value="1"/>
</dbReference>
<dbReference type="PANTHER" id="PTHR43806:SF65">
    <property type="entry name" value="SERINE PROTEASE APRX"/>
    <property type="match status" value="1"/>
</dbReference>
<dbReference type="InterPro" id="IPR023828">
    <property type="entry name" value="Peptidase_S8_Ser-AS"/>
</dbReference>
<evidence type="ECO:0000256" key="12">
    <source>
        <dbReference type="SAM" id="SignalP"/>
    </source>
</evidence>
<dbReference type="GO" id="GO:0005975">
    <property type="term" value="P:carbohydrate metabolic process"/>
    <property type="evidence" value="ECO:0007669"/>
    <property type="project" value="UniProtKB-ARBA"/>
</dbReference>
<evidence type="ECO:0000256" key="1">
    <source>
        <dbReference type="ARBA" id="ARBA00011073"/>
    </source>
</evidence>
<reference evidence="16 17" key="1">
    <citation type="submission" date="2015-02" db="EMBL/GenBank/DDBJ databases">
        <title>Draft genome sequences of ten Microbacterium spp. with emphasis on heavy metal contaminated environments.</title>
        <authorList>
            <person name="Corretto E."/>
        </authorList>
    </citation>
    <scope>NUCLEOTIDE SEQUENCE [LARGE SCALE GENOMIC DNA]</scope>
    <source>
        <strain evidence="16 17">DSM 8608</strain>
    </source>
</reference>
<dbReference type="SUPFAM" id="SSF52025">
    <property type="entry name" value="PA domain"/>
    <property type="match status" value="1"/>
</dbReference>
<feature type="domain" description="PA" evidence="14">
    <location>
        <begin position="440"/>
        <end position="529"/>
    </location>
</feature>
<organism evidence="16 17">
    <name type="scientific">Microbacterium trichothecenolyticum</name>
    <name type="common">Aureobacterium trichothecenolyticum</name>
    <dbReference type="NCBI Taxonomy" id="69370"/>
    <lineage>
        <taxon>Bacteria</taxon>
        <taxon>Bacillati</taxon>
        <taxon>Actinomycetota</taxon>
        <taxon>Actinomycetes</taxon>
        <taxon>Micrococcales</taxon>
        <taxon>Microbacteriaceae</taxon>
        <taxon>Microbacterium</taxon>
    </lineage>
</organism>
<evidence type="ECO:0000256" key="3">
    <source>
        <dbReference type="ARBA" id="ARBA00022525"/>
    </source>
</evidence>
<name>A0A0M2HJA3_MICTR</name>
<dbReference type="GO" id="GO:0016020">
    <property type="term" value="C:membrane"/>
    <property type="evidence" value="ECO:0007669"/>
    <property type="project" value="InterPro"/>
</dbReference>
<keyword evidence="17" id="KW-1185">Reference proteome</keyword>
<feature type="active site" description="Charge relay system" evidence="8 9">
    <location>
        <position position="182"/>
    </location>
</feature>
<dbReference type="PANTHER" id="PTHR43806">
    <property type="entry name" value="PEPTIDASE S8"/>
    <property type="match status" value="1"/>
</dbReference>
<feature type="active site" description="Charge relay system" evidence="8 9">
    <location>
        <position position="594"/>
    </location>
</feature>
<keyword evidence="2" id="KW-0134">Cell wall</keyword>
<dbReference type="SUPFAM" id="SSF82171">
    <property type="entry name" value="DPP6 N-terminal domain-like"/>
    <property type="match status" value="1"/>
</dbReference>
<evidence type="ECO:0000256" key="6">
    <source>
        <dbReference type="ARBA" id="ARBA00022801"/>
    </source>
</evidence>
<dbReference type="Proteomes" id="UP000034098">
    <property type="component" value="Unassembled WGS sequence"/>
</dbReference>
<sequence length="1040" mass="105110">MLRRSLAVVSALALAIATPTAAMAAAPDDDPSSRFEKSDTKGPVGTTARPLSVGADGRVTVIVEMAGDPVAVAQAKKGSDLSAAERKAIKSSLKKNQDAITGTIKAKDGRIEATMQSAYNGIQMNIPADQVDAVAALPNVVAVHAVKTYTLDNAVSVPFLGVPQVWANTGFTGENIKVAVIDTGIDYTHANFGGVGTPEAYAAANAAEAQPADPAQFGPDAPRIKGGWDFVGDAYNADPASDDYDPVPKPDANPLDCNGHGSHVAGTAAGSGVTADGETYAGPYDESTASAEWTIGPGVAPQADLYALRVFGCGGSTDIVVPAIDWAVDNGMDVINMSLGSPFGRGGDPDEVAASNAIGAGVVVVKSAGNEGPSPYLAGNGNGVVSVAAVDSTATFPGALITVDGVAVPAINANGAVLTGLPAMTVVRLTDNPATPDENEALGCSVAAYNYAGVTVGGNQLAVSTRGVCARVAKAIFAQQAGAAAAVMINTSNDYPPFEGEITENPDTGDDYTVTIPFLGVRMSDGAKLVDDAEATVAPAPLENPAFRGYASFSSSGPRSGDSALGVDVAAPGVSIVSTGVGTGNGPATISGTSMAAPHVAGVAALAVEAHPAWSAAEVASVLVSTADPDKVVGQNLVRGGVGLVDTAQAVSQQVTATGDSFRTDDGKLRESALSFGFQETAKTFQGKKTVTLTNYGSQPVTYSVGTEATAQSEAATVTASPAQVTVKPGRSEKVTVDLTAPATAVGSSGAGGFAFYEFSGDVVLTSASDTLRVPYLLVPRATTDVSASGDLKVTKKNKPVDGDVSLTLKNNRGAFAGDADFYTWGLEDRKDAPKSFTDTGYDLRAAGVQSFPWDDAGDQLLVFAVNTHNRWSNAAANEFDVVIDTNGDGEPDWIVFSADGGLVTAGDANGISQVFVYEIATGEVSAAGFNASAPTDSSTILLPVVASDLGITSGAFSYTVESFSSVNDGSDAIDGTATYDPWAPALTNGQFESVAVGGKVDVPVTVNGAAFSAQKPLGVMVVVMDNAAGPGEALLVKAK</sequence>
<dbReference type="InterPro" id="IPR050131">
    <property type="entry name" value="Peptidase_S8_subtilisin-like"/>
</dbReference>
<dbReference type="Pfam" id="PF06280">
    <property type="entry name" value="fn3_5"/>
    <property type="match status" value="1"/>
</dbReference>
<accession>A0A0M2HJA3</accession>
<keyword evidence="6 9" id="KW-0378">Hydrolase</keyword>
<feature type="signal peptide" evidence="12">
    <location>
        <begin position="1"/>
        <end position="24"/>
    </location>
</feature>
<dbReference type="PROSITE" id="PS00136">
    <property type="entry name" value="SUBTILASE_ASP"/>
    <property type="match status" value="1"/>
</dbReference>
<comment type="caution">
    <text evidence="16">The sequence shown here is derived from an EMBL/GenBank/DDBJ whole genome shotgun (WGS) entry which is preliminary data.</text>
</comment>
<dbReference type="Pfam" id="PF02225">
    <property type="entry name" value="PA"/>
    <property type="match status" value="1"/>
</dbReference>
<dbReference type="InterPro" id="IPR034213">
    <property type="entry name" value="S8_Vpr-like"/>
</dbReference>
<dbReference type="EC" id="3.4.21.-" evidence="16"/>
<dbReference type="InterPro" id="IPR010435">
    <property type="entry name" value="C5a/SBT2-like_Fn3"/>
</dbReference>
<evidence type="ECO:0000259" key="13">
    <source>
        <dbReference type="Pfam" id="PF00082"/>
    </source>
</evidence>
<feature type="chain" id="PRO_5017983190" evidence="12">
    <location>
        <begin position="25"/>
        <end position="1040"/>
    </location>
</feature>
<dbReference type="PROSITE" id="PS00137">
    <property type="entry name" value="SUBTILASE_HIS"/>
    <property type="match status" value="1"/>
</dbReference>
<dbReference type="InterPro" id="IPR036852">
    <property type="entry name" value="Peptidase_S8/S53_dom_sf"/>
</dbReference>
<evidence type="ECO:0000256" key="4">
    <source>
        <dbReference type="ARBA" id="ARBA00022670"/>
    </source>
</evidence>
<evidence type="ECO:0000256" key="11">
    <source>
        <dbReference type="SAM" id="MobiDB-lite"/>
    </source>
</evidence>
<dbReference type="PROSITE" id="PS51892">
    <property type="entry name" value="SUBTILASE"/>
    <property type="match status" value="1"/>
</dbReference>
<dbReference type="InterPro" id="IPR000209">
    <property type="entry name" value="Peptidase_S8/S53_dom"/>
</dbReference>
<comment type="similarity">
    <text evidence="1 9 10">Belongs to the peptidase S8 family.</text>
</comment>
<dbReference type="CDD" id="cd07474">
    <property type="entry name" value="Peptidases_S8_subtilisin_Vpr-like"/>
    <property type="match status" value="1"/>
</dbReference>
<feature type="domain" description="Peptidase S8/S53" evidence="13">
    <location>
        <begin position="173"/>
        <end position="630"/>
    </location>
</feature>
<proteinExistence type="inferred from homology"/>
<evidence type="ECO:0000256" key="5">
    <source>
        <dbReference type="ARBA" id="ARBA00022729"/>
    </source>
</evidence>
<dbReference type="AlphaFoldDB" id="A0A0M2HJA3"/>
<feature type="region of interest" description="Disordered" evidence="11">
    <location>
        <begin position="22"/>
        <end position="51"/>
    </location>
</feature>
<protein>
    <submittedName>
        <fullName evidence="16">Minor extracellular protease vpr</fullName>
        <ecNumber evidence="16">3.4.21.-</ecNumber>
    </submittedName>
</protein>
<evidence type="ECO:0000256" key="2">
    <source>
        <dbReference type="ARBA" id="ARBA00022512"/>
    </source>
</evidence>
<dbReference type="GO" id="GO:0006508">
    <property type="term" value="P:proteolysis"/>
    <property type="evidence" value="ECO:0007669"/>
    <property type="project" value="UniProtKB-KW"/>
</dbReference>
<evidence type="ECO:0000256" key="7">
    <source>
        <dbReference type="ARBA" id="ARBA00022825"/>
    </source>
</evidence>
<dbReference type="EMBL" id="JYJA01000026">
    <property type="protein sequence ID" value="KJL44419.1"/>
    <property type="molecule type" value="Genomic_DNA"/>
</dbReference>
<keyword evidence="7 9" id="KW-0720">Serine protease</keyword>
<gene>
    <name evidence="16" type="primary">vpr_1</name>
    <name evidence="16" type="ORF">RS82_00813</name>
</gene>
<feature type="domain" description="C5a peptidase/Subtilisin-like protease SBT2-like Fn3-like" evidence="15">
    <location>
        <begin position="678"/>
        <end position="777"/>
    </location>
</feature>
<evidence type="ECO:0000313" key="16">
    <source>
        <dbReference type="EMBL" id="KJL44419.1"/>
    </source>
</evidence>
<dbReference type="SUPFAM" id="SSF52743">
    <property type="entry name" value="Subtilisin-like"/>
    <property type="match status" value="1"/>
</dbReference>
<evidence type="ECO:0000256" key="8">
    <source>
        <dbReference type="PIRSR" id="PIRSR615500-1"/>
    </source>
</evidence>
<dbReference type="InterPro" id="IPR013783">
    <property type="entry name" value="Ig-like_fold"/>
</dbReference>
<dbReference type="PATRIC" id="fig|69370.6.peg.837"/>
<dbReference type="Gene3D" id="3.50.30.30">
    <property type="match status" value="1"/>
</dbReference>
<feature type="active site" description="Charge relay system" evidence="8 9">
    <location>
        <position position="260"/>
    </location>
</feature>
<evidence type="ECO:0000313" key="17">
    <source>
        <dbReference type="Proteomes" id="UP000034098"/>
    </source>
</evidence>
<dbReference type="PROSITE" id="PS00138">
    <property type="entry name" value="SUBTILASE_SER"/>
    <property type="match status" value="1"/>
</dbReference>
<dbReference type="InterPro" id="IPR003137">
    <property type="entry name" value="PA_domain"/>
</dbReference>
<evidence type="ECO:0000256" key="9">
    <source>
        <dbReference type="PROSITE-ProRule" id="PRU01240"/>
    </source>
</evidence>
<keyword evidence="4 9" id="KW-0645">Protease</keyword>